<feature type="coiled-coil region" evidence="1">
    <location>
        <begin position="16"/>
        <end position="49"/>
    </location>
</feature>
<dbReference type="Pfam" id="PF03448">
    <property type="entry name" value="MgtE_N"/>
    <property type="match status" value="1"/>
</dbReference>
<dbReference type="Proteomes" id="UP000183047">
    <property type="component" value="Unassembled WGS sequence"/>
</dbReference>
<keyword evidence="2" id="KW-0472">Membrane</keyword>
<name>A0A1G5B2E9_9FIRM</name>
<dbReference type="OrthoDB" id="1766808at2"/>
<keyword evidence="2" id="KW-0812">Transmembrane</keyword>
<keyword evidence="5" id="KW-1185">Reference proteome</keyword>
<dbReference type="SUPFAM" id="SSF158791">
    <property type="entry name" value="MgtE N-terminal domain-like"/>
    <property type="match status" value="1"/>
</dbReference>
<organism evidence="4 5">
    <name type="scientific">Butyrivibrio hungatei</name>
    <dbReference type="NCBI Taxonomy" id="185008"/>
    <lineage>
        <taxon>Bacteria</taxon>
        <taxon>Bacillati</taxon>
        <taxon>Bacillota</taxon>
        <taxon>Clostridia</taxon>
        <taxon>Lachnospirales</taxon>
        <taxon>Lachnospiraceae</taxon>
        <taxon>Butyrivibrio</taxon>
    </lineage>
</organism>
<protein>
    <submittedName>
        <fullName evidence="4">MgtE intracellular N domain-containing protein</fullName>
    </submittedName>
</protein>
<dbReference type="InterPro" id="IPR006668">
    <property type="entry name" value="Mg_transptr_MgtE_intracell_dom"/>
</dbReference>
<keyword evidence="2" id="KW-1133">Transmembrane helix</keyword>
<dbReference type="AlphaFoldDB" id="A0A1G5B2E9"/>
<proteinExistence type="predicted"/>
<sequence length="315" mass="35307">MADIGMPMSPFEDQKAAKAKLKADKLEYRKKLKEQRKADKEKLHEFAERTAELSGDDAGGIATIVITFFIVLIWLAIMALLIKFNVGNFGSDIMAPLIKDIPVINAILPKEARNDVDAKIDEPIDFSTEGSEAGGIQTIEEANAYIKRLEKALQDEMNQNSSYASTIDRLEAEVARLEPFEQQQKEFYEERAAFYNSIVYNDNAPDPEEYAKYFEQIDPDTAAKIYEKIKRDEGEEAAIKAFATTYSGMKAKQAAKIFDEMVNENQIELVSKILAQMSVENRGDILAQMKEENAAKLTQLLEPNALKGKSTKVTG</sequence>
<evidence type="ECO:0000256" key="2">
    <source>
        <dbReference type="SAM" id="Phobius"/>
    </source>
</evidence>
<dbReference type="RefSeq" id="WP_083334423.1">
    <property type="nucleotide sequence ID" value="NZ_FMUR01000004.1"/>
</dbReference>
<evidence type="ECO:0000313" key="5">
    <source>
        <dbReference type="Proteomes" id="UP000183047"/>
    </source>
</evidence>
<feature type="transmembrane region" description="Helical" evidence="2">
    <location>
        <begin position="61"/>
        <end position="82"/>
    </location>
</feature>
<accession>A0A1G5B2E9</accession>
<feature type="coiled-coil region" evidence="1">
    <location>
        <begin position="139"/>
        <end position="173"/>
    </location>
</feature>
<evidence type="ECO:0000313" key="4">
    <source>
        <dbReference type="EMBL" id="SCX84276.1"/>
    </source>
</evidence>
<feature type="domain" description="Magnesium transporter MgtE intracellular" evidence="3">
    <location>
        <begin position="207"/>
        <end position="302"/>
    </location>
</feature>
<gene>
    <name evidence="4" type="ORF">SAMN02910451_00494</name>
</gene>
<evidence type="ECO:0000259" key="3">
    <source>
        <dbReference type="Pfam" id="PF03448"/>
    </source>
</evidence>
<reference evidence="5" key="1">
    <citation type="submission" date="2016-10" db="EMBL/GenBank/DDBJ databases">
        <authorList>
            <person name="Varghese N."/>
            <person name="Submissions S."/>
        </authorList>
    </citation>
    <scope>NUCLEOTIDE SEQUENCE [LARGE SCALE GENOMIC DNA]</scope>
    <source>
        <strain evidence="5">XBD2006</strain>
    </source>
</reference>
<keyword evidence="1" id="KW-0175">Coiled coil</keyword>
<dbReference type="EMBL" id="FMUR01000004">
    <property type="protein sequence ID" value="SCX84276.1"/>
    <property type="molecule type" value="Genomic_DNA"/>
</dbReference>
<evidence type="ECO:0000256" key="1">
    <source>
        <dbReference type="SAM" id="Coils"/>
    </source>
</evidence>